<gene>
    <name evidence="1" type="ORF">NCTC10660_01208</name>
</gene>
<dbReference type="Proteomes" id="UP000254927">
    <property type="component" value="Unassembled WGS sequence"/>
</dbReference>
<name>A0A378TY78_NEIEL</name>
<accession>A0A378TY78</accession>
<dbReference type="GeneID" id="93352192"/>
<protein>
    <submittedName>
        <fullName evidence="1">Uncharacterized protein conserved in bacteria</fullName>
    </submittedName>
</protein>
<evidence type="ECO:0000313" key="1">
    <source>
        <dbReference type="EMBL" id="STZ67721.1"/>
    </source>
</evidence>
<dbReference type="InterPro" id="IPR016755">
    <property type="entry name" value="UCP019302"/>
</dbReference>
<proteinExistence type="predicted"/>
<dbReference type="PIRSF" id="PIRSF019302">
    <property type="entry name" value="UCP019302"/>
    <property type="match status" value="1"/>
</dbReference>
<dbReference type="Pfam" id="PF10084">
    <property type="entry name" value="DUF2322"/>
    <property type="match status" value="1"/>
</dbReference>
<dbReference type="RefSeq" id="WP_074897655.1">
    <property type="nucleotide sequence ID" value="NZ_CP031252.1"/>
</dbReference>
<organism evidence="1 2">
    <name type="scientific">Neisseria elongata</name>
    <dbReference type="NCBI Taxonomy" id="495"/>
    <lineage>
        <taxon>Bacteria</taxon>
        <taxon>Pseudomonadati</taxon>
        <taxon>Pseudomonadota</taxon>
        <taxon>Betaproteobacteria</taxon>
        <taxon>Neisseriales</taxon>
        <taxon>Neisseriaceae</taxon>
        <taxon>Neisseria</taxon>
    </lineage>
</organism>
<sequence length="106" mass="11274">MAFQDNLAAMPDISSLSGLDVCGENGGVLHHIPAVPGKLGSLKLYNALAERFGGILDGEAAEQGLEWFAEHVADAQANPGKHPNIDLLFKVKNEGLKLRLRSLVAD</sequence>
<dbReference type="EMBL" id="UGQW01000002">
    <property type="protein sequence ID" value="STZ67721.1"/>
    <property type="molecule type" value="Genomic_DNA"/>
</dbReference>
<reference evidence="1 2" key="1">
    <citation type="submission" date="2018-06" db="EMBL/GenBank/DDBJ databases">
        <authorList>
            <consortium name="Pathogen Informatics"/>
            <person name="Doyle S."/>
        </authorList>
    </citation>
    <scope>NUCLEOTIDE SEQUENCE [LARGE SCALE GENOMIC DNA]</scope>
    <source>
        <strain evidence="1 2">NCTC10660</strain>
    </source>
</reference>
<evidence type="ECO:0000313" key="2">
    <source>
        <dbReference type="Proteomes" id="UP000254927"/>
    </source>
</evidence>
<dbReference type="AlphaFoldDB" id="A0A378TY78"/>